<dbReference type="SMART" id="SM00399">
    <property type="entry name" value="ZnF_C4"/>
    <property type="match status" value="1"/>
</dbReference>
<protein>
    <recommendedName>
        <fullName evidence="10">Nuclear receptor domain-containing protein</fullName>
    </recommendedName>
</protein>
<evidence type="ECO:0000256" key="7">
    <source>
        <dbReference type="ARBA" id="ARBA00023163"/>
    </source>
</evidence>
<dbReference type="Proteomes" id="UP001620626">
    <property type="component" value="Unassembled WGS sequence"/>
</dbReference>
<dbReference type="PRINTS" id="PR00047">
    <property type="entry name" value="STROIDFINGER"/>
</dbReference>
<evidence type="ECO:0000256" key="8">
    <source>
        <dbReference type="ARBA" id="ARBA00023170"/>
    </source>
</evidence>
<evidence type="ECO:0000256" key="9">
    <source>
        <dbReference type="ARBA" id="ARBA00023242"/>
    </source>
</evidence>
<keyword evidence="12" id="KW-1185">Reference proteome</keyword>
<sequence>MQSSSSSFSSSSSSSFSSPSLFFLPNNSQSHYDNGASQQMIITLIISAFDYANGQCPAPISNVTASLPCCSVCSEPSNGTFFGVPSCRACSSFFRRSVLAKRNYLCRKANNCAIINNEGMRNSCRACRLKWCFGVGMDISQKHSKKPGQPENIANKTANLAKNICPQTIACSLSAAVVSAEAKAEFVNVNGENALFKMNMGVNLPNSFKFMQYFRNIDHGQRAFVNVLKGTGKIILDVQQLHIIRHDDHTQIKRGCIVLLLEHIREQFPQLNEQPTQTKVGIVKNYSVQSEILRICFSTLKFFPWQNVPIKHLVLNGCCFVSTDELDYFFSSHESVNEMKKYGLACVDSLRVIVSRLKPLNLSELELSALNGIQLWNCIERFVPLSDQQKVHRNAFFVELHAMAAAQNNGKMAAEIGIRFGLLMNLLLDTLTVASEMLETMAMADMFFPSDHSFCFPDAFVGALLNQQ</sequence>
<dbReference type="AlphaFoldDB" id="A0ABD2IRE7"/>
<dbReference type="Gene3D" id="1.10.565.10">
    <property type="entry name" value="Retinoid X Receptor"/>
    <property type="match status" value="1"/>
</dbReference>
<dbReference type="SUPFAM" id="SSF57716">
    <property type="entry name" value="Glucocorticoid receptor-like (DNA-binding domain)"/>
    <property type="match status" value="1"/>
</dbReference>
<evidence type="ECO:0000313" key="11">
    <source>
        <dbReference type="EMBL" id="KAL3082574.1"/>
    </source>
</evidence>
<dbReference type="Gene3D" id="3.30.50.10">
    <property type="entry name" value="Erythroid Transcription Factor GATA-1, subunit A"/>
    <property type="match status" value="1"/>
</dbReference>
<dbReference type="CDD" id="cd06960">
    <property type="entry name" value="NR_DBD_HNF4A"/>
    <property type="match status" value="1"/>
</dbReference>
<dbReference type="InterPro" id="IPR035500">
    <property type="entry name" value="NHR-like_dom_sf"/>
</dbReference>
<dbReference type="GO" id="GO:0008270">
    <property type="term" value="F:zinc ion binding"/>
    <property type="evidence" value="ECO:0007669"/>
    <property type="project" value="UniProtKB-KW"/>
</dbReference>
<dbReference type="PROSITE" id="PS51030">
    <property type="entry name" value="NUCLEAR_REC_DBD_2"/>
    <property type="match status" value="1"/>
</dbReference>
<reference evidence="11 12" key="1">
    <citation type="submission" date="2024-10" db="EMBL/GenBank/DDBJ databases">
        <authorList>
            <person name="Kim D."/>
        </authorList>
    </citation>
    <scope>NUCLEOTIDE SEQUENCE [LARGE SCALE GENOMIC DNA]</scope>
    <source>
        <strain evidence="11">BH-2024</strain>
    </source>
</reference>
<evidence type="ECO:0000256" key="1">
    <source>
        <dbReference type="ARBA" id="ARBA00004123"/>
    </source>
</evidence>
<dbReference type="GO" id="GO:0005634">
    <property type="term" value="C:nucleus"/>
    <property type="evidence" value="ECO:0007669"/>
    <property type="project" value="UniProtKB-SubCell"/>
</dbReference>
<dbReference type="InterPro" id="IPR001628">
    <property type="entry name" value="Znf_hrmn_rcpt"/>
</dbReference>
<name>A0ABD2IRE7_9BILA</name>
<evidence type="ECO:0000256" key="2">
    <source>
        <dbReference type="ARBA" id="ARBA00022723"/>
    </source>
</evidence>
<evidence type="ECO:0000256" key="4">
    <source>
        <dbReference type="ARBA" id="ARBA00022833"/>
    </source>
</evidence>
<keyword evidence="2" id="KW-0479">Metal-binding</keyword>
<keyword evidence="3" id="KW-0863">Zinc-finger</keyword>
<keyword evidence="9" id="KW-0539">Nucleus</keyword>
<dbReference type="InterPro" id="IPR013088">
    <property type="entry name" value="Znf_NHR/GATA"/>
</dbReference>
<evidence type="ECO:0000256" key="6">
    <source>
        <dbReference type="ARBA" id="ARBA00023125"/>
    </source>
</evidence>
<feature type="domain" description="Nuclear receptor" evidence="10">
    <location>
        <begin position="67"/>
        <end position="144"/>
    </location>
</feature>
<comment type="caution">
    <text evidence="11">The sequence shown here is derived from an EMBL/GenBank/DDBJ whole genome shotgun (WGS) entry which is preliminary data.</text>
</comment>
<dbReference type="PANTHER" id="PTHR46011">
    <property type="entry name" value="NUCLEAR HORMONE RECEPTOR FAMILY MEMBER NHR-86-RELATED"/>
    <property type="match status" value="1"/>
</dbReference>
<dbReference type="Pfam" id="PF00105">
    <property type="entry name" value="zf-C4"/>
    <property type="match status" value="1"/>
</dbReference>
<evidence type="ECO:0000313" key="12">
    <source>
        <dbReference type="Proteomes" id="UP001620626"/>
    </source>
</evidence>
<evidence type="ECO:0000256" key="5">
    <source>
        <dbReference type="ARBA" id="ARBA00023015"/>
    </source>
</evidence>
<gene>
    <name evidence="11" type="ORF">niasHT_030588</name>
</gene>
<organism evidence="11 12">
    <name type="scientific">Heterodera trifolii</name>
    <dbReference type="NCBI Taxonomy" id="157864"/>
    <lineage>
        <taxon>Eukaryota</taxon>
        <taxon>Metazoa</taxon>
        <taxon>Ecdysozoa</taxon>
        <taxon>Nematoda</taxon>
        <taxon>Chromadorea</taxon>
        <taxon>Rhabditida</taxon>
        <taxon>Tylenchina</taxon>
        <taxon>Tylenchomorpha</taxon>
        <taxon>Tylenchoidea</taxon>
        <taxon>Heteroderidae</taxon>
        <taxon>Heteroderinae</taxon>
        <taxon>Heterodera</taxon>
    </lineage>
</organism>
<proteinExistence type="predicted"/>
<accession>A0ABD2IRE7</accession>
<dbReference type="EMBL" id="JBICBT010001106">
    <property type="protein sequence ID" value="KAL3082574.1"/>
    <property type="molecule type" value="Genomic_DNA"/>
</dbReference>
<evidence type="ECO:0000256" key="3">
    <source>
        <dbReference type="ARBA" id="ARBA00022771"/>
    </source>
</evidence>
<keyword evidence="4" id="KW-0862">Zinc</keyword>
<keyword evidence="8" id="KW-0675">Receptor</keyword>
<dbReference type="SUPFAM" id="SSF48508">
    <property type="entry name" value="Nuclear receptor ligand-binding domain"/>
    <property type="match status" value="1"/>
</dbReference>
<keyword evidence="7" id="KW-0804">Transcription</keyword>
<evidence type="ECO:0000259" key="10">
    <source>
        <dbReference type="PROSITE" id="PS51030"/>
    </source>
</evidence>
<dbReference type="GO" id="GO:0003677">
    <property type="term" value="F:DNA binding"/>
    <property type="evidence" value="ECO:0007669"/>
    <property type="project" value="UniProtKB-KW"/>
</dbReference>
<comment type="subcellular location">
    <subcellularLocation>
        <location evidence="1">Nucleus</location>
    </subcellularLocation>
</comment>
<keyword evidence="5" id="KW-0805">Transcription regulation</keyword>
<dbReference type="InterPro" id="IPR049636">
    <property type="entry name" value="HNF4-like_DBD"/>
</dbReference>
<keyword evidence="6" id="KW-0238">DNA-binding</keyword>